<proteinExistence type="predicted"/>
<sequence length="129" mass="14715">MILLISMYVPSFIPVLIDKSLSAAGVADWHIRRYQIDESRMPMALFTRSEWKVSPLVAGKSFTVEGILIYSLNNVKLLCPATIKNDYLNMLHFVPWDKDYDKKQGEVLKKHAARCQSFIQGGVARIVEE</sequence>
<name>D3V049_XENBS</name>
<dbReference type="EMBL" id="FN667741">
    <property type="protein sequence ID" value="CBJ80601.1"/>
    <property type="molecule type" value="Genomic_DNA"/>
</dbReference>
<evidence type="ECO:0000313" key="2">
    <source>
        <dbReference type="Proteomes" id="UP000002045"/>
    </source>
</evidence>
<dbReference type="Proteomes" id="UP000002045">
    <property type="component" value="Chromosome"/>
</dbReference>
<accession>D3V049</accession>
<evidence type="ECO:0000313" key="1">
    <source>
        <dbReference type="EMBL" id="CBJ80601.1"/>
    </source>
</evidence>
<dbReference type="KEGG" id="xbo:XBJ1_1472"/>
<dbReference type="HOGENOM" id="CLU_136275_0_0_6"/>
<organism evidence="1 2">
    <name type="scientific">Xenorhabdus bovienii (strain SS-2004)</name>
    <name type="common">Xenorhabdus nematophila subsp. bovienii</name>
    <dbReference type="NCBI Taxonomy" id="406818"/>
    <lineage>
        <taxon>Bacteria</taxon>
        <taxon>Pseudomonadati</taxon>
        <taxon>Pseudomonadota</taxon>
        <taxon>Gammaproteobacteria</taxon>
        <taxon>Enterobacterales</taxon>
        <taxon>Morganellaceae</taxon>
        <taxon>Xenorhabdus</taxon>
    </lineage>
</organism>
<gene>
    <name evidence="1" type="ordered locus">XBJ1_1472</name>
</gene>
<protein>
    <submittedName>
        <fullName evidence="1">Uncharacterized protein</fullName>
    </submittedName>
</protein>
<dbReference type="PATRIC" id="fig|406818.4.peg.1335"/>
<dbReference type="AlphaFoldDB" id="D3V049"/>
<reference evidence="1" key="1">
    <citation type="journal article" date="2011" name="PLoS ONE">
        <title>The entomopathogenic bacterial endosymbionts xenorhabdus and photorhabdus: convergent lifestyles from divergent genomes.</title>
        <authorList>
            <person name="Chaston J.M."/>
            <person name="Suen G."/>
            <person name="Tucker S.L."/>
            <person name="Andersen A.W."/>
            <person name="Bhasin A."/>
            <person name="Bode E."/>
            <person name="Bode H.B."/>
            <person name="Brachmann A.O."/>
            <person name="Cowles C.E."/>
            <person name="Cowles K.N."/>
            <person name="Darby C."/>
            <person name="de Leon L."/>
            <person name="Drace K."/>
            <person name="Du Z."/>
            <person name="Givaudan A."/>
            <person name="Herbert Tran E.E."/>
            <person name="Jewell K.A."/>
            <person name="Knack J.J."/>
            <person name="Krasomil-Osterfeld K.C."/>
            <person name="Kukor R."/>
            <person name="Lanois A."/>
            <person name="Latreille P."/>
            <person name="Leimgruber N.K."/>
            <person name="Lipke C.M."/>
            <person name="Liu R."/>
            <person name="Lu X."/>
            <person name="Martens E.C."/>
            <person name="Marri P.R."/>
            <person name="Medigue C."/>
            <person name="Menard M.L."/>
            <person name="Miller N.M."/>
            <person name="Morales-Soto N."/>
            <person name="Norton S."/>
            <person name="Ogier J.C."/>
            <person name="Orchard S.S."/>
            <person name="Park D."/>
            <person name="Park Y."/>
            <person name="Qurollo B.A."/>
            <person name="Sugar D.R."/>
            <person name="Richards G.R."/>
            <person name="Rouy Z."/>
            <person name="Slominski B."/>
            <person name="Slominski K."/>
            <person name="Snyder H."/>
            <person name="Tjaden B.C."/>
            <person name="van der Hoeven R."/>
            <person name="Welch R.D."/>
            <person name="Wheeler C."/>
            <person name="Xiang B."/>
            <person name="Barbazuk B."/>
            <person name="Gaudriault S."/>
            <person name="Goodner B."/>
            <person name="Slater S.C."/>
            <person name="Forst S."/>
            <person name="Goldman B.S."/>
            <person name="Goodrich-Blair H."/>
        </authorList>
    </citation>
    <scope>NUCLEOTIDE SEQUENCE [LARGE SCALE GENOMIC DNA]</scope>
    <source>
        <strain evidence="1">SS-2004</strain>
    </source>
</reference>